<evidence type="ECO:0000256" key="7">
    <source>
        <dbReference type="ARBA" id="ARBA00022967"/>
    </source>
</evidence>
<dbReference type="GO" id="GO:0042760">
    <property type="term" value="P:very long-chain fatty acid catabolic process"/>
    <property type="evidence" value="ECO:0007669"/>
    <property type="project" value="TreeGrafter"/>
</dbReference>
<dbReference type="GO" id="GO:0140359">
    <property type="term" value="F:ABC-type transporter activity"/>
    <property type="evidence" value="ECO:0007669"/>
    <property type="project" value="InterPro"/>
</dbReference>
<evidence type="ECO:0000256" key="4">
    <source>
        <dbReference type="ARBA" id="ARBA00022692"/>
    </source>
</evidence>
<evidence type="ECO:0000256" key="9">
    <source>
        <dbReference type="ARBA" id="ARBA00023136"/>
    </source>
</evidence>
<dbReference type="InterPro" id="IPR011527">
    <property type="entry name" value="ABC1_TM_dom"/>
</dbReference>
<proteinExistence type="inferred from homology"/>
<keyword evidence="8" id="KW-1133">Transmembrane helix</keyword>
<dbReference type="Pfam" id="PF00005">
    <property type="entry name" value="ABC_tran"/>
    <property type="match status" value="1"/>
</dbReference>
<keyword evidence="5" id="KW-0547">Nucleotide-binding</keyword>
<keyword evidence="4" id="KW-0812">Transmembrane</keyword>
<accession>A0A8C0XBX2</accession>
<evidence type="ECO:0000313" key="11">
    <source>
        <dbReference type="Ensembl" id="ENSCCNP00000023371.1"/>
    </source>
</evidence>
<dbReference type="Gene3D" id="3.40.50.300">
    <property type="entry name" value="P-loop containing nucleotide triphosphate hydrolases"/>
    <property type="match status" value="1"/>
</dbReference>
<keyword evidence="9" id="KW-0472">Membrane</keyword>
<dbReference type="CDD" id="cd03223">
    <property type="entry name" value="ABCD_peroxisomal_ALDP"/>
    <property type="match status" value="1"/>
</dbReference>
<dbReference type="Ensembl" id="ENSCCNT00000029857.1">
    <property type="protein sequence ID" value="ENSCCNP00000023371.1"/>
    <property type="gene ID" value="ENSCCNG00000022909.1"/>
</dbReference>
<dbReference type="PROSITE" id="PS00211">
    <property type="entry name" value="ABC_TRANSPORTER_1"/>
    <property type="match status" value="1"/>
</dbReference>
<gene>
    <name evidence="11" type="primary">Abcd3</name>
</gene>
<keyword evidence="3" id="KW-0813">Transport</keyword>
<evidence type="ECO:0000259" key="10">
    <source>
        <dbReference type="PROSITE" id="PS50893"/>
    </source>
</evidence>
<reference evidence="11" key="1">
    <citation type="submission" date="2023-09" db="UniProtKB">
        <authorList>
            <consortium name="Ensembl"/>
        </authorList>
    </citation>
    <scope>IDENTIFICATION</scope>
</reference>
<dbReference type="InterPro" id="IPR017871">
    <property type="entry name" value="ABC_transporter-like_CS"/>
</dbReference>
<dbReference type="GO" id="GO:0007031">
    <property type="term" value="P:peroxisome organization"/>
    <property type="evidence" value="ECO:0007669"/>
    <property type="project" value="TreeGrafter"/>
</dbReference>
<keyword evidence="6" id="KW-0067">ATP-binding</keyword>
<dbReference type="AlphaFoldDB" id="A0A8C0XBX2"/>
<feature type="domain" description="ABC transporter" evidence="10">
    <location>
        <begin position="329"/>
        <end position="548"/>
    </location>
</feature>
<dbReference type="SMART" id="SM00382">
    <property type="entry name" value="AAA"/>
    <property type="match status" value="1"/>
</dbReference>
<dbReference type="InterPro" id="IPR003593">
    <property type="entry name" value="AAA+_ATPase"/>
</dbReference>
<dbReference type="InterPro" id="IPR050835">
    <property type="entry name" value="ABC_transporter_sub-D"/>
</dbReference>
<comment type="subcellular location">
    <subcellularLocation>
        <location evidence="1">Peroxisome membrane</location>
        <topology evidence="1">Multi-pass membrane protein</topology>
    </subcellularLocation>
</comment>
<evidence type="ECO:0000256" key="1">
    <source>
        <dbReference type="ARBA" id="ARBA00004585"/>
    </source>
</evidence>
<sequence>MAAFSKYLTARNSSLAGAALLLLCLLHRRHRALGLHRKKSGKPPLQNNEKEGKKERAVVDSVLLSRLSQILKIMVPRTFCKETGYLILIAAMLVSRTYCDVWMIQNGTLIESCIIGRSSKDFKRYLFNFIAAMPLISLVNNFLKYGLNELKLCFRVRLTRHLYDEYLKAFTYYKMGNLDNRIANPDQLLTQDVEKFCNSVVDLYSNLSKPFLDIVLYIFKLTSAIGAQGPACMMAYLLVSGLFLTRLRRPIGKMTVEQKYEGEYRYVNARLITNSFTARITELMQVLKDLNHGKYERTMVSQQERGPEGVQLSPLIPGAGEIINADNVIKFDHVILATPNGDILIQDLNFEVRSGANVLICGPNGCGKSSLFRVLGELWPLFGGRLTKPERGKLFYVPQRPYMTLGTLRDQVIYPDGREDQKKKGISDQVLKEYLDNVQLGHILEREGGWDSVQDWMDVLSGGEKQRMAMARLFYHKPQFAILDECTSAVSVDVEDYIYSHCRKVGITLFTVSHRKSLWKHHEFYLHMDGRGNYEFKEITDDTVEFGS</sequence>
<dbReference type="Pfam" id="PF06472">
    <property type="entry name" value="ABC_membrane_2"/>
    <property type="match status" value="1"/>
</dbReference>
<evidence type="ECO:0000256" key="6">
    <source>
        <dbReference type="ARBA" id="ARBA00022840"/>
    </source>
</evidence>
<protein>
    <recommendedName>
        <fullName evidence="10">ABC transporter domain-containing protein</fullName>
    </recommendedName>
</protein>
<dbReference type="GO" id="GO:0005524">
    <property type="term" value="F:ATP binding"/>
    <property type="evidence" value="ECO:0007669"/>
    <property type="project" value="UniProtKB-KW"/>
</dbReference>
<comment type="similarity">
    <text evidence="2">Belongs to the ABC transporter superfamily. ABCD family. Peroxisomal fatty acyl CoA transporter (TC 3.A.1.203) subfamily.</text>
</comment>
<organism evidence="11">
    <name type="scientific">Castor canadensis</name>
    <name type="common">American beaver</name>
    <dbReference type="NCBI Taxonomy" id="51338"/>
    <lineage>
        <taxon>Eukaryota</taxon>
        <taxon>Metazoa</taxon>
        <taxon>Chordata</taxon>
        <taxon>Craniata</taxon>
        <taxon>Vertebrata</taxon>
        <taxon>Euteleostomi</taxon>
        <taxon>Mammalia</taxon>
        <taxon>Eutheria</taxon>
        <taxon>Euarchontoglires</taxon>
        <taxon>Glires</taxon>
        <taxon>Rodentia</taxon>
        <taxon>Castorimorpha</taxon>
        <taxon>Castoridae</taxon>
        <taxon>Castor</taxon>
    </lineage>
</organism>
<dbReference type="GO" id="GO:0005778">
    <property type="term" value="C:peroxisomal membrane"/>
    <property type="evidence" value="ECO:0007669"/>
    <property type="project" value="UniProtKB-SubCell"/>
</dbReference>
<dbReference type="GO" id="GO:0005324">
    <property type="term" value="F:long-chain fatty acid transmembrane transporter activity"/>
    <property type="evidence" value="ECO:0007669"/>
    <property type="project" value="TreeGrafter"/>
</dbReference>
<dbReference type="GO" id="GO:0016887">
    <property type="term" value="F:ATP hydrolysis activity"/>
    <property type="evidence" value="ECO:0007669"/>
    <property type="project" value="InterPro"/>
</dbReference>
<keyword evidence="7" id="KW-1278">Translocase</keyword>
<evidence type="ECO:0000256" key="2">
    <source>
        <dbReference type="ARBA" id="ARBA00008575"/>
    </source>
</evidence>
<dbReference type="InterPro" id="IPR027417">
    <property type="entry name" value="P-loop_NTPase"/>
</dbReference>
<name>A0A8C0XBX2_CASCN</name>
<dbReference type="PANTHER" id="PTHR11384">
    <property type="entry name" value="ATP-BINDING CASSETTE, SUB-FAMILY D MEMBER"/>
    <property type="match status" value="1"/>
</dbReference>
<evidence type="ECO:0000256" key="5">
    <source>
        <dbReference type="ARBA" id="ARBA00022741"/>
    </source>
</evidence>
<evidence type="ECO:0000256" key="3">
    <source>
        <dbReference type="ARBA" id="ARBA00022448"/>
    </source>
</evidence>
<dbReference type="GO" id="GO:0015910">
    <property type="term" value="P:long-chain fatty acid import into peroxisome"/>
    <property type="evidence" value="ECO:0007669"/>
    <property type="project" value="TreeGrafter"/>
</dbReference>
<dbReference type="InterPro" id="IPR003439">
    <property type="entry name" value="ABC_transporter-like_ATP-bd"/>
</dbReference>
<evidence type="ECO:0000256" key="8">
    <source>
        <dbReference type="ARBA" id="ARBA00022989"/>
    </source>
</evidence>
<dbReference type="PROSITE" id="PS50893">
    <property type="entry name" value="ABC_TRANSPORTER_2"/>
    <property type="match status" value="1"/>
</dbReference>
<dbReference type="GO" id="GO:0006635">
    <property type="term" value="P:fatty acid beta-oxidation"/>
    <property type="evidence" value="ECO:0007669"/>
    <property type="project" value="TreeGrafter"/>
</dbReference>
<dbReference type="SUPFAM" id="SSF52540">
    <property type="entry name" value="P-loop containing nucleoside triphosphate hydrolases"/>
    <property type="match status" value="1"/>
</dbReference>
<dbReference type="FunFam" id="3.40.50.300:FF:000636">
    <property type="entry name" value="ATP-binding cassette sub-family D member 3"/>
    <property type="match status" value="1"/>
</dbReference>
<dbReference type="PANTHER" id="PTHR11384:SF62">
    <property type="entry name" value="ATP-BINDING CASSETTE SUB-FAMILY D MEMBER 3"/>
    <property type="match status" value="1"/>
</dbReference>